<evidence type="ECO:0000313" key="1">
    <source>
        <dbReference type="EMBL" id="CAI9695309.1"/>
    </source>
</evidence>
<proteinExistence type="predicted"/>
<organism evidence="1 2">
    <name type="scientific">Rangifer tarandus platyrhynchus</name>
    <name type="common">Svalbard reindeer</name>
    <dbReference type="NCBI Taxonomy" id="3082113"/>
    <lineage>
        <taxon>Eukaryota</taxon>
        <taxon>Metazoa</taxon>
        <taxon>Chordata</taxon>
        <taxon>Craniata</taxon>
        <taxon>Vertebrata</taxon>
        <taxon>Euteleostomi</taxon>
        <taxon>Mammalia</taxon>
        <taxon>Eutheria</taxon>
        <taxon>Laurasiatheria</taxon>
        <taxon>Artiodactyla</taxon>
        <taxon>Ruminantia</taxon>
        <taxon>Pecora</taxon>
        <taxon>Cervidae</taxon>
        <taxon>Odocoileinae</taxon>
        <taxon>Rangifer</taxon>
    </lineage>
</organism>
<evidence type="ECO:0000313" key="2">
    <source>
        <dbReference type="Proteomes" id="UP001162501"/>
    </source>
</evidence>
<name>A0ACB0E4K9_RANTA</name>
<sequence length="72" mass="7813">MFLVNVNLTGDAAAPRTKTDRRTSHFCATSLVILRFPEEDWALGHRILCPEALPVTAQLLTLAAASSLLLPP</sequence>
<protein>
    <submittedName>
        <fullName evidence="1">Uncharacterized protein</fullName>
    </submittedName>
</protein>
<accession>A0ACB0E4K9</accession>
<reference evidence="1" key="1">
    <citation type="submission" date="2023-05" db="EMBL/GenBank/DDBJ databases">
        <authorList>
            <consortium name="ELIXIR-Norway"/>
        </authorList>
    </citation>
    <scope>NUCLEOTIDE SEQUENCE</scope>
</reference>
<dbReference type="EMBL" id="OX596098">
    <property type="protein sequence ID" value="CAI9695309.1"/>
    <property type="molecule type" value="Genomic_DNA"/>
</dbReference>
<dbReference type="Proteomes" id="UP001162501">
    <property type="component" value="Chromosome 14"/>
</dbReference>
<gene>
    <name evidence="1" type="ORF">MRATA1EN3_LOCUS6522</name>
</gene>